<name>A0A0F9THL4_9ZZZZ</name>
<reference evidence="2" key="1">
    <citation type="journal article" date="2015" name="Nature">
        <title>Complex archaea that bridge the gap between prokaryotes and eukaryotes.</title>
        <authorList>
            <person name="Spang A."/>
            <person name="Saw J.H."/>
            <person name="Jorgensen S.L."/>
            <person name="Zaremba-Niedzwiedzka K."/>
            <person name="Martijn J."/>
            <person name="Lind A.E."/>
            <person name="van Eijk R."/>
            <person name="Schleper C."/>
            <person name="Guy L."/>
            <person name="Ettema T.J."/>
        </authorList>
    </citation>
    <scope>NUCLEOTIDE SEQUENCE</scope>
</reference>
<accession>A0A0F9THL4</accession>
<dbReference type="SUPFAM" id="SSF53335">
    <property type="entry name" value="S-adenosyl-L-methionine-dependent methyltransferases"/>
    <property type="match status" value="1"/>
</dbReference>
<comment type="caution">
    <text evidence="2">The sequence shown here is derived from an EMBL/GenBank/DDBJ whole genome shotgun (WGS) entry which is preliminary data.</text>
</comment>
<evidence type="ECO:0000313" key="2">
    <source>
        <dbReference type="EMBL" id="KKN74382.1"/>
    </source>
</evidence>
<dbReference type="EMBL" id="LAZR01000328">
    <property type="protein sequence ID" value="KKN74382.1"/>
    <property type="molecule type" value="Genomic_DNA"/>
</dbReference>
<protein>
    <recommendedName>
        <fullName evidence="3">DNA (cytosine-5-)-methyltransferase</fullName>
    </recommendedName>
</protein>
<evidence type="ECO:0000256" key="1">
    <source>
        <dbReference type="SAM" id="MobiDB-lite"/>
    </source>
</evidence>
<proteinExistence type="predicted"/>
<feature type="region of interest" description="Disordered" evidence="1">
    <location>
        <begin position="1"/>
        <end position="23"/>
    </location>
</feature>
<dbReference type="InterPro" id="IPR029063">
    <property type="entry name" value="SAM-dependent_MTases_sf"/>
</dbReference>
<evidence type="ECO:0008006" key="3">
    <source>
        <dbReference type="Google" id="ProtNLM"/>
    </source>
</evidence>
<gene>
    <name evidence="2" type="ORF">LCGC14_0391830</name>
</gene>
<sequence length="76" mass="7929">IASSGARVRSKEKGGGPLPGMGSVLPIEDACEAMGLPRDFTKHMPFTMDGKRKAIGNGVPLPMGRAIARAVKRVLA</sequence>
<feature type="non-terminal residue" evidence="2">
    <location>
        <position position="1"/>
    </location>
</feature>
<organism evidence="2">
    <name type="scientific">marine sediment metagenome</name>
    <dbReference type="NCBI Taxonomy" id="412755"/>
    <lineage>
        <taxon>unclassified sequences</taxon>
        <taxon>metagenomes</taxon>
        <taxon>ecological metagenomes</taxon>
    </lineage>
</organism>
<dbReference type="AlphaFoldDB" id="A0A0F9THL4"/>